<accession>A0ACA9L2K4</accession>
<sequence length="54" mass="6172">MFVSSDEATDGEVEETPRAGAVWTRNHEACELNIEVAFENPLLEFTRLTEFKLQ</sequence>
<gene>
    <name evidence="1" type="ORF">ACOLOM_LOCUS3068</name>
</gene>
<dbReference type="Proteomes" id="UP000789525">
    <property type="component" value="Unassembled WGS sequence"/>
</dbReference>
<proteinExistence type="predicted"/>
<reference evidence="1" key="1">
    <citation type="submission" date="2021-06" db="EMBL/GenBank/DDBJ databases">
        <authorList>
            <person name="Kallberg Y."/>
            <person name="Tangrot J."/>
            <person name="Rosling A."/>
        </authorList>
    </citation>
    <scope>NUCLEOTIDE SEQUENCE</scope>
    <source>
        <strain evidence="1">CL356</strain>
    </source>
</reference>
<comment type="caution">
    <text evidence="1">The sequence shown here is derived from an EMBL/GenBank/DDBJ whole genome shotgun (WGS) entry which is preliminary data.</text>
</comment>
<keyword evidence="2" id="KW-1185">Reference proteome</keyword>
<evidence type="ECO:0000313" key="1">
    <source>
        <dbReference type="EMBL" id="CAG8507432.1"/>
    </source>
</evidence>
<evidence type="ECO:0000313" key="2">
    <source>
        <dbReference type="Proteomes" id="UP000789525"/>
    </source>
</evidence>
<organism evidence="1 2">
    <name type="scientific">Acaulospora colombiana</name>
    <dbReference type="NCBI Taxonomy" id="27376"/>
    <lineage>
        <taxon>Eukaryota</taxon>
        <taxon>Fungi</taxon>
        <taxon>Fungi incertae sedis</taxon>
        <taxon>Mucoromycota</taxon>
        <taxon>Glomeromycotina</taxon>
        <taxon>Glomeromycetes</taxon>
        <taxon>Diversisporales</taxon>
        <taxon>Acaulosporaceae</taxon>
        <taxon>Acaulospora</taxon>
    </lineage>
</organism>
<dbReference type="EMBL" id="CAJVPT010004388">
    <property type="protein sequence ID" value="CAG8507432.1"/>
    <property type="molecule type" value="Genomic_DNA"/>
</dbReference>
<name>A0ACA9L2K4_9GLOM</name>
<protein>
    <submittedName>
        <fullName evidence="1">1797_t:CDS:1</fullName>
    </submittedName>
</protein>